<organism evidence="1 2">
    <name type="scientific">Actinosynnema mirum (strain ATCC 29888 / DSM 43827 / JCM 3225 / NBRC 14064 / NCIMB 13271 / NRRL B-12336 / IMRU 3971 / 101)</name>
    <dbReference type="NCBI Taxonomy" id="446462"/>
    <lineage>
        <taxon>Bacteria</taxon>
        <taxon>Bacillati</taxon>
        <taxon>Actinomycetota</taxon>
        <taxon>Actinomycetes</taxon>
        <taxon>Pseudonocardiales</taxon>
        <taxon>Pseudonocardiaceae</taxon>
        <taxon>Actinosynnema</taxon>
    </lineage>
</organism>
<protein>
    <submittedName>
        <fullName evidence="1">Uncharacterized protein</fullName>
    </submittedName>
</protein>
<proteinExistence type="predicted"/>
<sequence>MVSLLGGLVPAPSTVQHRAALLDDGDGARWAAPVDVPGCRVETVSKRAEVVGGRVVTLAALVWMPALPEVNVGDLLVVDGQERPVEVVDAPVWLSGQRMHHEVWTT</sequence>
<evidence type="ECO:0000313" key="2">
    <source>
        <dbReference type="Proteomes" id="UP000002213"/>
    </source>
</evidence>
<dbReference type="OrthoDB" id="3698859at2"/>
<reference evidence="1 2" key="1">
    <citation type="journal article" date="2009" name="Stand. Genomic Sci.">
        <title>Complete genome sequence of Actinosynnema mirum type strain (101).</title>
        <authorList>
            <person name="Land M."/>
            <person name="Lapidus A."/>
            <person name="Mayilraj S."/>
            <person name="Chen F."/>
            <person name="Copeland A."/>
            <person name="Del Rio T.G."/>
            <person name="Nolan M."/>
            <person name="Lucas S."/>
            <person name="Tice H."/>
            <person name="Cheng J.F."/>
            <person name="Chertkov O."/>
            <person name="Bruce D."/>
            <person name="Goodwin L."/>
            <person name="Pitluck S."/>
            <person name="Rohde M."/>
            <person name="Goker M."/>
            <person name="Pati A."/>
            <person name="Ivanova N."/>
            <person name="Mavromatis K."/>
            <person name="Chen A."/>
            <person name="Palaniappan K."/>
            <person name="Hauser L."/>
            <person name="Chang Y.J."/>
            <person name="Jeffries C.C."/>
            <person name="Brettin T."/>
            <person name="Detter J.C."/>
            <person name="Han C."/>
            <person name="Chain P."/>
            <person name="Tindall B.J."/>
            <person name="Bristow J."/>
            <person name="Eisen J.A."/>
            <person name="Markowitz V."/>
            <person name="Hugenholtz P."/>
            <person name="Kyrpides N.C."/>
            <person name="Klenk H.P."/>
        </authorList>
    </citation>
    <scope>NUCLEOTIDE SEQUENCE [LARGE SCALE GENOMIC DNA]</scope>
    <source>
        <strain evidence="2">ATCC 29888 / DSM 43827 / JCM 3225 / NBRC 14064 / NCIMB 13271 / NRRL B-12336 / IMRU 3971 / 101</strain>
    </source>
</reference>
<dbReference type="KEGG" id="ami:Amir_1637"/>
<dbReference type="Proteomes" id="UP000002213">
    <property type="component" value="Chromosome"/>
</dbReference>
<dbReference type="AlphaFoldDB" id="C6WBL8"/>
<dbReference type="RefSeq" id="WP_015800475.1">
    <property type="nucleotide sequence ID" value="NC_013093.1"/>
</dbReference>
<name>C6WBL8_ACTMD</name>
<dbReference type="STRING" id="446462.Amir_1637"/>
<keyword evidence="2" id="KW-1185">Reference proteome</keyword>
<dbReference type="EMBL" id="CP001630">
    <property type="protein sequence ID" value="ACU35586.1"/>
    <property type="molecule type" value="Genomic_DNA"/>
</dbReference>
<gene>
    <name evidence="1" type="ordered locus">Amir_1637</name>
</gene>
<accession>C6WBL8</accession>
<dbReference type="eggNOG" id="ENOG5030MC2">
    <property type="taxonomic scope" value="Bacteria"/>
</dbReference>
<evidence type="ECO:0000313" key="1">
    <source>
        <dbReference type="EMBL" id="ACU35586.1"/>
    </source>
</evidence>
<dbReference type="HOGENOM" id="CLU_2217373_0_0_11"/>